<feature type="transmembrane region" description="Helical" evidence="12">
    <location>
        <begin position="142"/>
        <end position="161"/>
    </location>
</feature>
<dbReference type="PANTHER" id="PTHR21522:SF69">
    <property type="entry name" value="PROTON CHANNEL OTOP2"/>
    <property type="match status" value="1"/>
</dbReference>
<name>A0AAV7AUK8_ENGPU</name>
<evidence type="ECO:0000256" key="5">
    <source>
        <dbReference type="ARBA" id="ARBA00022692"/>
    </source>
</evidence>
<dbReference type="Pfam" id="PF03189">
    <property type="entry name" value="Otopetrin"/>
    <property type="match status" value="2"/>
</dbReference>
<feature type="transmembrane region" description="Helical" evidence="12">
    <location>
        <begin position="532"/>
        <end position="552"/>
    </location>
</feature>
<keyword evidence="14" id="KW-1185">Reference proteome</keyword>
<dbReference type="AlphaFoldDB" id="A0AAV7AUK8"/>
<keyword evidence="9 12" id="KW-0472">Membrane</keyword>
<evidence type="ECO:0000256" key="6">
    <source>
        <dbReference type="ARBA" id="ARBA00022781"/>
    </source>
</evidence>
<feature type="transmembrane region" description="Helical" evidence="12">
    <location>
        <begin position="247"/>
        <end position="267"/>
    </location>
</feature>
<evidence type="ECO:0000256" key="10">
    <source>
        <dbReference type="ARBA" id="ARBA00023303"/>
    </source>
</evidence>
<dbReference type="GO" id="GO:0015252">
    <property type="term" value="F:proton channel activity"/>
    <property type="evidence" value="ECO:0007669"/>
    <property type="project" value="InterPro"/>
</dbReference>
<keyword evidence="3" id="KW-0813">Transport</keyword>
<evidence type="ECO:0000256" key="8">
    <source>
        <dbReference type="ARBA" id="ARBA00023065"/>
    </source>
</evidence>
<keyword evidence="8" id="KW-0406">Ion transport</keyword>
<evidence type="ECO:0000256" key="11">
    <source>
        <dbReference type="SAM" id="MobiDB-lite"/>
    </source>
</evidence>
<proteinExistence type="inferred from homology"/>
<evidence type="ECO:0000256" key="9">
    <source>
        <dbReference type="ARBA" id="ARBA00023136"/>
    </source>
</evidence>
<evidence type="ECO:0000313" key="14">
    <source>
        <dbReference type="Proteomes" id="UP000824782"/>
    </source>
</evidence>
<reference evidence="13" key="1">
    <citation type="thesis" date="2020" institute="ProQuest LLC" country="789 East Eisenhower Parkway, Ann Arbor, MI, USA">
        <title>Comparative Genomics and Chromosome Evolution.</title>
        <authorList>
            <person name="Mudd A.B."/>
        </authorList>
    </citation>
    <scope>NUCLEOTIDE SEQUENCE</scope>
    <source>
        <strain evidence="13">237g6f4</strain>
        <tissue evidence="13">Blood</tissue>
    </source>
</reference>
<evidence type="ECO:0000313" key="13">
    <source>
        <dbReference type="EMBL" id="KAG8564912.1"/>
    </source>
</evidence>
<feature type="transmembrane region" description="Helical" evidence="12">
    <location>
        <begin position="332"/>
        <end position="353"/>
    </location>
</feature>
<keyword evidence="10" id="KW-0407">Ion channel</keyword>
<feature type="transmembrane region" description="Helical" evidence="12">
    <location>
        <begin position="68"/>
        <end position="90"/>
    </location>
</feature>
<evidence type="ECO:0000256" key="7">
    <source>
        <dbReference type="ARBA" id="ARBA00022989"/>
    </source>
</evidence>
<sequence>MEIYLDPNTLRDQLEDINPRTQQRQRDKWKKGGRLLSGLVGSNALLFSGALATCVFTEDVNVFEVDFLIFLSIMMVICILWMFFQMYFTWKHKNSVLYKDCQAGPIWMRGGIILFGAGTLLMAAFKIVFASGHVDCVAPIKIIQPVIHAIFIIVQTSFLWISCKHCVQIYENATRCFLMVLLAVNLTIWIIAVAEESRHHTFELQMYLRGNFTEGNHSEISNREEESEDTFRCGCKSRCMNATVFAYLYPFTIEYNLFAAAMIYIMWKNVGRKIDENASFCHGIGPGVRHHIPLLGLLSGLTIFITGLVMFVMYEVGRNTNHSHLLSLTTFYIFHLVSLILMCLANVSGIIIFKLDKRNMCNMKNPSRNLDTALLLGATLGQYAISYYSIIAMVSTQPFSVMCGLTLSYSALMIIQHTIQNAFIVEGLHRLPPNVRFRPRSSDTSSSPVQLETIDQASTQDMERRQSLTDAPKNPRRMTRRETWKAHIEGHLKKRKSMKDIYLFLFLCNIIFWIMPAFGARIRFDSGLEVHFYGFSIWAIITNICLPFGIFYRMHAAATLLELYSRS</sequence>
<feature type="compositionally biased region" description="Polar residues" evidence="11">
    <location>
        <begin position="442"/>
        <end position="460"/>
    </location>
</feature>
<evidence type="ECO:0008006" key="15">
    <source>
        <dbReference type="Google" id="ProtNLM"/>
    </source>
</evidence>
<feature type="transmembrane region" description="Helical" evidence="12">
    <location>
        <begin position="292"/>
        <end position="312"/>
    </location>
</feature>
<keyword evidence="5 12" id="KW-0812">Transmembrane</keyword>
<organism evidence="13 14">
    <name type="scientific">Engystomops pustulosus</name>
    <name type="common">Tungara frog</name>
    <name type="synonym">Physalaemus pustulosus</name>
    <dbReference type="NCBI Taxonomy" id="76066"/>
    <lineage>
        <taxon>Eukaryota</taxon>
        <taxon>Metazoa</taxon>
        <taxon>Chordata</taxon>
        <taxon>Craniata</taxon>
        <taxon>Vertebrata</taxon>
        <taxon>Euteleostomi</taxon>
        <taxon>Amphibia</taxon>
        <taxon>Batrachia</taxon>
        <taxon>Anura</taxon>
        <taxon>Neobatrachia</taxon>
        <taxon>Hyloidea</taxon>
        <taxon>Leptodactylidae</taxon>
        <taxon>Leiuperinae</taxon>
        <taxon>Engystomops</taxon>
    </lineage>
</organism>
<feature type="transmembrane region" description="Helical" evidence="12">
    <location>
        <begin position="373"/>
        <end position="391"/>
    </location>
</feature>
<evidence type="ECO:0000256" key="2">
    <source>
        <dbReference type="ARBA" id="ARBA00006513"/>
    </source>
</evidence>
<feature type="transmembrane region" description="Helical" evidence="12">
    <location>
        <begin position="111"/>
        <end position="130"/>
    </location>
</feature>
<dbReference type="PANTHER" id="PTHR21522">
    <property type="entry name" value="PROTON CHANNEL OTOP"/>
    <property type="match status" value="1"/>
</dbReference>
<accession>A0AAV7AUK8</accession>
<comment type="similarity">
    <text evidence="2">Belongs to the otopetrin family.</text>
</comment>
<comment type="subcellular location">
    <subcellularLocation>
        <location evidence="1">Cell membrane</location>
        <topology evidence="1">Multi-pass membrane protein</topology>
    </subcellularLocation>
</comment>
<evidence type="ECO:0000256" key="1">
    <source>
        <dbReference type="ARBA" id="ARBA00004651"/>
    </source>
</evidence>
<keyword evidence="7 12" id="KW-1133">Transmembrane helix</keyword>
<evidence type="ECO:0000256" key="12">
    <source>
        <dbReference type="SAM" id="Phobius"/>
    </source>
</evidence>
<keyword evidence="6" id="KW-0375">Hydrogen ion transport</keyword>
<protein>
    <recommendedName>
        <fullName evidence="15">Otopetrin-2</fullName>
    </recommendedName>
</protein>
<feature type="transmembrane region" description="Helical" evidence="12">
    <location>
        <begin position="501"/>
        <end position="520"/>
    </location>
</feature>
<feature type="region of interest" description="Disordered" evidence="11">
    <location>
        <begin position="437"/>
        <end position="476"/>
    </location>
</feature>
<dbReference type="Proteomes" id="UP000824782">
    <property type="component" value="Unassembled WGS sequence"/>
</dbReference>
<comment type="caution">
    <text evidence="13">The sequence shown here is derived from an EMBL/GenBank/DDBJ whole genome shotgun (WGS) entry which is preliminary data.</text>
</comment>
<evidence type="ECO:0000256" key="4">
    <source>
        <dbReference type="ARBA" id="ARBA00022475"/>
    </source>
</evidence>
<dbReference type="InterPro" id="IPR004878">
    <property type="entry name" value="Otopetrin"/>
</dbReference>
<feature type="transmembrane region" description="Helical" evidence="12">
    <location>
        <begin position="35"/>
        <end position="56"/>
    </location>
</feature>
<dbReference type="EMBL" id="WNYA01000006">
    <property type="protein sequence ID" value="KAG8564912.1"/>
    <property type="molecule type" value="Genomic_DNA"/>
</dbReference>
<keyword evidence="4" id="KW-1003">Cell membrane</keyword>
<dbReference type="GO" id="GO:0005886">
    <property type="term" value="C:plasma membrane"/>
    <property type="evidence" value="ECO:0007669"/>
    <property type="project" value="UniProtKB-SubCell"/>
</dbReference>
<feature type="transmembrane region" description="Helical" evidence="12">
    <location>
        <begin position="173"/>
        <end position="194"/>
    </location>
</feature>
<gene>
    <name evidence="13" type="ORF">GDO81_012628</name>
</gene>
<evidence type="ECO:0000256" key="3">
    <source>
        <dbReference type="ARBA" id="ARBA00022448"/>
    </source>
</evidence>